<reference evidence="5" key="1">
    <citation type="submission" date="2021-02" db="EMBL/GenBank/DDBJ databases">
        <authorList>
            <person name="Nowell W R."/>
        </authorList>
    </citation>
    <scope>NUCLEOTIDE SEQUENCE</scope>
</reference>
<dbReference type="PROSITE" id="PS50088">
    <property type="entry name" value="ANK_REPEAT"/>
    <property type="match status" value="1"/>
</dbReference>
<feature type="repeat" description="ANK" evidence="3">
    <location>
        <begin position="153"/>
        <end position="186"/>
    </location>
</feature>
<evidence type="ECO:0000256" key="1">
    <source>
        <dbReference type="ARBA" id="ARBA00022737"/>
    </source>
</evidence>
<dbReference type="SUPFAM" id="SSF48403">
    <property type="entry name" value="Ankyrin repeat"/>
    <property type="match status" value="1"/>
</dbReference>
<gene>
    <name evidence="5" type="ORF">JYZ213_LOCUS19037</name>
</gene>
<accession>A0A814L2A9</accession>
<dbReference type="EMBL" id="CAJNOG010000190">
    <property type="protein sequence ID" value="CAF1057601.1"/>
    <property type="molecule type" value="Genomic_DNA"/>
</dbReference>
<dbReference type="PANTHER" id="PTHR46680">
    <property type="entry name" value="NF-KAPPA-B INHIBITOR ALPHA"/>
    <property type="match status" value="1"/>
</dbReference>
<evidence type="ECO:0000256" key="2">
    <source>
        <dbReference type="ARBA" id="ARBA00023043"/>
    </source>
</evidence>
<keyword evidence="2 3" id="KW-0040">ANK repeat</keyword>
<feature type="region of interest" description="Disordered" evidence="4">
    <location>
        <begin position="1"/>
        <end position="21"/>
    </location>
</feature>
<organism evidence="5 6">
    <name type="scientific">Adineta steineri</name>
    <dbReference type="NCBI Taxonomy" id="433720"/>
    <lineage>
        <taxon>Eukaryota</taxon>
        <taxon>Metazoa</taxon>
        <taxon>Spiralia</taxon>
        <taxon>Gnathifera</taxon>
        <taxon>Rotifera</taxon>
        <taxon>Eurotatoria</taxon>
        <taxon>Bdelloidea</taxon>
        <taxon>Adinetida</taxon>
        <taxon>Adinetidae</taxon>
        <taxon>Adineta</taxon>
    </lineage>
</organism>
<dbReference type="Gene3D" id="1.25.40.20">
    <property type="entry name" value="Ankyrin repeat-containing domain"/>
    <property type="match status" value="1"/>
</dbReference>
<keyword evidence="1" id="KW-0677">Repeat</keyword>
<sequence length="525" mass="61314">MARESISVSSNRSKQSVPSNYSRTLKPLEHVPSLPDQIFAQLRKFRIVGKSINARNIDELYPGLDDLLVRCLRTGDYRQLHSRFNRNLKPEYILITGKHIHISVCSRTQDILEKLVEMGATIDLHFYEPIHIEELELMCKYGFDINERLSKYNNQTPLSLFITKNYSIPMLNVLIKNGARFDSQDNNGQTCLHTACQSSVTDAVFEFIINNSPDSCLNIRNNLGSTPLDLAYLSTYEQASLSRMRRLHLLLSRSEGKLTRYGMREPNLLSTKQYKLFNIIACKEFLFKYRLRDIFDPSMRSLTWCIFLFYDVLRACEQPYTNLTQQKIQQRLDCYLISMIENGEISLDRLIFRSNAHLDNPLNSENFSLLNESRSLTWCIFLFYDVLRACEQPYTNLTQQKIQQRLDCYLISMIENGEISLDRLIFRSNAHLDNPLNSENFSLLNESEQQILIEKQNSFTHMAQMKSRLSDIRMQTLTLKVLCRIKIKNEIRTYPNDIVKLDSLSKIHQAYLTYYNPFIKTDVTD</sequence>
<dbReference type="InterPro" id="IPR036770">
    <property type="entry name" value="Ankyrin_rpt-contain_sf"/>
</dbReference>
<name>A0A814L2A9_9BILA</name>
<comment type="caution">
    <text evidence="5">The sequence shown here is derived from an EMBL/GenBank/DDBJ whole genome shotgun (WGS) entry which is preliminary data.</text>
</comment>
<dbReference type="PANTHER" id="PTHR46680:SF3">
    <property type="entry name" value="NF-KAPPA-B INHIBITOR CACTUS"/>
    <property type="match status" value="1"/>
</dbReference>
<proteinExistence type="predicted"/>
<dbReference type="Pfam" id="PF12796">
    <property type="entry name" value="Ank_2"/>
    <property type="match status" value="1"/>
</dbReference>
<evidence type="ECO:0000313" key="6">
    <source>
        <dbReference type="Proteomes" id="UP000663845"/>
    </source>
</evidence>
<dbReference type="AlphaFoldDB" id="A0A814L2A9"/>
<dbReference type="InterPro" id="IPR002110">
    <property type="entry name" value="Ankyrin_rpt"/>
</dbReference>
<evidence type="ECO:0000256" key="4">
    <source>
        <dbReference type="SAM" id="MobiDB-lite"/>
    </source>
</evidence>
<evidence type="ECO:0000313" key="5">
    <source>
        <dbReference type="EMBL" id="CAF1057601.1"/>
    </source>
</evidence>
<dbReference type="Proteomes" id="UP000663845">
    <property type="component" value="Unassembled WGS sequence"/>
</dbReference>
<evidence type="ECO:0000256" key="3">
    <source>
        <dbReference type="PROSITE-ProRule" id="PRU00023"/>
    </source>
</evidence>
<dbReference type="InterPro" id="IPR051070">
    <property type="entry name" value="NF-kappa-B_inhibitor"/>
</dbReference>
<protein>
    <submittedName>
        <fullName evidence="5">Uncharacterized protein</fullName>
    </submittedName>
</protein>